<organism evidence="9 10">
    <name type="scientific">Legionella hackeliae</name>
    <dbReference type="NCBI Taxonomy" id="449"/>
    <lineage>
        <taxon>Bacteria</taxon>
        <taxon>Pseudomonadati</taxon>
        <taxon>Pseudomonadota</taxon>
        <taxon>Gammaproteobacteria</taxon>
        <taxon>Legionellales</taxon>
        <taxon>Legionellaceae</taxon>
        <taxon>Legionella</taxon>
    </lineage>
</organism>
<sequence>MQKLPVLNAGDSVEIIAPASRCTEKHLAELKELLVSWGLNCYIDDAILGDDLLCANHDAIRFASLKRALENPETKAVICARGGYGSMRLIPELTKLNQPSSPKIFIGMSDITALLLYFERQWQWPTIHGALAIDKFSEESIAAFKSLLFHREKANFQGKPLNAHAMKRSCLETTITGGNLSLVQTSIGTNWQIEGAGKIILLEEIGERGYRVDRMLNHLSQAKVFKEAAAILFGDFLGGLEPNGTSLIQPVLERFAAVCDVPVIQISGIGHGFINFPVPLGIPVQLKLGQTIQLSGIGQ</sequence>
<evidence type="ECO:0000259" key="7">
    <source>
        <dbReference type="Pfam" id="PF02016"/>
    </source>
</evidence>
<dbReference type="Gene3D" id="3.50.30.60">
    <property type="entry name" value="LD-carboxypeptidase A C-terminal domain-like"/>
    <property type="match status" value="1"/>
</dbReference>
<dbReference type="GO" id="GO:0008236">
    <property type="term" value="F:serine-type peptidase activity"/>
    <property type="evidence" value="ECO:0007669"/>
    <property type="project" value="UniProtKB-KW"/>
</dbReference>
<dbReference type="SUPFAM" id="SSF141986">
    <property type="entry name" value="LD-carboxypeptidase A C-terminal domain-like"/>
    <property type="match status" value="1"/>
</dbReference>
<feature type="domain" description="LD-carboxypeptidase N-terminal" evidence="7">
    <location>
        <begin position="13"/>
        <end position="129"/>
    </location>
</feature>
<dbReference type="Gene3D" id="3.40.50.10740">
    <property type="entry name" value="Class I glutamine amidotransferase-like"/>
    <property type="match status" value="1"/>
</dbReference>
<dbReference type="KEGG" id="lha:LHA_1302"/>
<keyword evidence="5" id="KW-0720">Serine protease</keyword>
<dbReference type="InterPro" id="IPR040449">
    <property type="entry name" value="Peptidase_S66_N"/>
</dbReference>
<comment type="similarity">
    <text evidence="1">Belongs to the peptidase S66 family.</text>
</comment>
<reference evidence="10" key="1">
    <citation type="submission" date="2014-09" db="EMBL/GenBank/DDBJ databases">
        <authorList>
            <person name="Gomez-Valero L."/>
        </authorList>
    </citation>
    <scope>NUCLEOTIDE SEQUENCE [LARGE SCALE GENOMIC DNA]</scope>
    <source>
        <strain evidence="10">ATCC35250</strain>
    </source>
</reference>
<dbReference type="EMBL" id="LN681225">
    <property type="protein sequence ID" value="CEK10352.1"/>
    <property type="molecule type" value="Genomic_DNA"/>
</dbReference>
<evidence type="ECO:0000256" key="1">
    <source>
        <dbReference type="ARBA" id="ARBA00010233"/>
    </source>
</evidence>
<keyword evidence="4 9" id="KW-0378">Hydrolase</keyword>
<dbReference type="OrthoDB" id="9807329at2"/>
<dbReference type="PANTHER" id="PTHR30237">
    <property type="entry name" value="MURAMOYLTETRAPEPTIDE CARBOXYPEPTIDASE"/>
    <property type="match status" value="1"/>
</dbReference>
<feature type="domain" description="LD-carboxypeptidase C-terminal" evidence="8">
    <location>
        <begin position="174"/>
        <end position="286"/>
    </location>
</feature>
<dbReference type="InterPro" id="IPR027478">
    <property type="entry name" value="LdcA_N"/>
</dbReference>
<dbReference type="STRING" id="449.LHA_1302"/>
<feature type="active site" description="Charge relay system" evidence="6">
    <location>
        <position position="271"/>
    </location>
</feature>
<keyword evidence="2 9" id="KW-0121">Carboxypeptidase</keyword>
<evidence type="ECO:0000256" key="5">
    <source>
        <dbReference type="ARBA" id="ARBA00022825"/>
    </source>
</evidence>
<dbReference type="EC" id="3.4.17.13" evidence="9"/>
<dbReference type="Proteomes" id="UP000032803">
    <property type="component" value="Chromosome I"/>
</dbReference>
<dbReference type="SUPFAM" id="SSF52317">
    <property type="entry name" value="Class I glutamine amidotransferase-like"/>
    <property type="match status" value="1"/>
</dbReference>
<evidence type="ECO:0000256" key="4">
    <source>
        <dbReference type="ARBA" id="ARBA00022801"/>
    </source>
</evidence>
<dbReference type="PANTHER" id="PTHR30237:SF2">
    <property type="entry name" value="MUREIN TETRAPEPTIDE CARBOXYPEPTIDASE"/>
    <property type="match status" value="1"/>
</dbReference>
<evidence type="ECO:0000313" key="10">
    <source>
        <dbReference type="Proteomes" id="UP000032803"/>
    </source>
</evidence>
<dbReference type="PATRIC" id="fig|449.7.peg.3311"/>
<dbReference type="Pfam" id="PF02016">
    <property type="entry name" value="Peptidase_S66"/>
    <property type="match status" value="1"/>
</dbReference>
<dbReference type="Pfam" id="PF17676">
    <property type="entry name" value="Peptidase_S66C"/>
    <property type="match status" value="1"/>
</dbReference>
<feature type="active site" description="Charge relay system" evidence="6">
    <location>
        <position position="203"/>
    </location>
</feature>
<dbReference type="PIRSF" id="PIRSF028757">
    <property type="entry name" value="LD-carboxypeptidase"/>
    <property type="match status" value="1"/>
</dbReference>
<accession>A0A0A8UTD0</accession>
<protein>
    <submittedName>
        <fullName evidence="9">Muramoyltetrapeptide carboxypeptidase</fullName>
        <ecNumber evidence="9">3.4.17.13</ecNumber>
    </submittedName>
</protein>
<evidence type="ECO:0000313" key="9">
    <source>
        <dbReference type="EMBL" id="CEK10352.1"/>
    </source>
</evidence>
<dbReference type="AlphaFoldDB" id="A0A0A8UTD0"/>
<dbReference type="CDD" id="cd07025">
    <property type="entry name" value="Peptidase_S66"/>
    <property type="match status" value="1"/>
</dbReference>
<keyword evidence="3" id="KW-0645">Protease</keyword>
<name>A0A0A8UTD0_LEGHA</name>
<dbReference type="InterPro" id="IPR029062">
    <property type="entry name" value="Class_I_gatase-like"/>
</dbReference>
<keyword evidence="10" id="KW-1185">Reference proteome</keyword>
<dbReference type="InterPro" id="IPR027461">
    <property type="entry name" value="Carboxypeptidase_A_C_sf"/>
</dbReference>
<dbReference type="RefSeq" id="WP_045105742.1">
    <property type="nucleotide sequence ID" value="NZ_LN681225.1"/>
</dbReference>
<proteinExistence type="inferred from homology"/>
<evidence type="ECO:0000256" key="2">
    <source>
        <dbReference type="ARBA" id="ARBA00022645"/>
    </source>
</evidence>
<gene>
    <name evidence="9" type="ORF">LHA_1302</name>
</gene>
<evidence type="ECO:0000256" key="6">
    <source>
        <dbReference type="PIRSR" id="PIRSR028757-1"/>
    </source>
</evidence>
<dbReference type="InterPro" id="IPR040921">
    <property type="entry name" value="Peptidase_S66C"/>
</dbReference>
<dbReference type="GO" id="GO:0006508">
    <property type="term" value="P:proteolysis"/>
    <property type="evidence" value="ECO:0007669"/>
    <property type="project" value="UniProtKB-KW"/>
</dbReference>
<feature type="active site" description="Nucleophile" evidence="6">
    <location>
        <position position="109"/>
    </location>
</feature>
<dbReference type="GO" id="GO:0106415">
    <property type="term" value="F:muramoyltetrapeptide carboxypeptidase activity"/>
    <property type="evidence" value="ECO:0007669"/>
    <property type="project" value="UniProtKB-EC"/>
</dbReference>
<dbReference type="HOGENOM" id="CLU_034346_3_1_6"/>
<evidence type="ECO:0000259" key="8">
    <source>
        <dbReference type="Pfam" id="PF17676"/>
    </source>
</evidence>
<evidence type="ECO:0000256" key="3">
    <source>
        <dbReference type="ARBA" id="ARBA00022670"/>
    </source>
</evidence>
<dbReference type="InterPro" id="IPR003507">
    <property type="entry name" value="S66_fam"/>
</dbReference>